<sequence length="237" mass="25411">MQNSEATRRPGIYDSRLKIILAAAAGFLAWRSGPAGLFLYLAMLAGLAVVLRGGRVPLRAALVRGAIFAGFWAAAKFLFAVWEGAGSETAVTEAGLLGLRLLVLMGVGFALASSASPREMALGVASMLRPLLGKRAWRPALSLALMIHFLPVALALHERTSVAMAARRVERSRWVRFQLRLSSWLGGLSQEASSQAMAVAARGLDREEAWRAPMPVHAGEWLAGLVLLILLYAAGRI</sequence>
<keyword evidence="1" id="KW-0812">Transmembrane</keyword>
<dbReference type="OrthoDB" id="5454376at2"/>
<evidence type="ECO:0000313" key="2">
    <source>
        <dbReference type="EMBL" id="TVM16383.1"/>
    </source>
</evidence>
<accession>A0A7M3MDQ3</accession>
<feature type="transmembrane region" description="Helical" evidence="1">
    <location>
        <begin position="61"/>
        <end position="82"/>
    </location>
</feature>
<reference evidence="2 3" key="1">
    <citation type="submission" date="2018-06" db="EMBL/GenBank/DDBJ databases">
        <title>Complete genome of Desulfovibrio indonesiensis P37SLT.</title>
        <authorList>
            <person name="Crispim J.S."/>
            <person name="Vidigal P.M.P."/>
            <person name="Silva L.C.F."/>
            <person name="Laguardia C.N."/>
            <person name="Araujo L.C."/>
            <person name="Dias R.S."/>
            <person name="Sousa M.P."/>
            <person name="Paula S.O."/>
            <person name="Silva C."/>
        </authorList>
    </citation>
    <scope>NUCLEOTIDE SEQUENCE [LARGE SCALE GENOMIC DNA]</scope>
    <source>
        <strain evidence="2 3">P37SLT</strain>
    </source>
</reference>
<keyword evidence="3" id="KW-1185">Reference proteome</keyword>
<protein>
    <submittedName>
        <fullName evidence="2">Cobalt transporter</fullName>
    </submittedName>
</protein>
<keyword evidence="1" id="KW-0472">Membrane</keyword>
<proteinExistence type="predicted"/>
<gene>
    <name evidence="2" type="ORF">DPQ33_12230</name>
</gene>
<dbReference type="AlphaFoldDB" id="A0A7M3MDQ3"/>
<keyword evidence="1" id="KW-1133">Transmembrane helix</keyword>
<organism evidence="2 3">
    <name type="scientific">Oceanidesulfovibrio indonesiensis</name>
    <dbReference type="NCBI Taxonomy" id="54767"/>
    <lineage>
        <taxon>Bacteria</taxon>
        <taxon>Pseudomonadati</taxon>
        <taxon>Thermodesulfobacteriota</taxon>
        <taxon>Desulfovibrionia</taxon>
        <taxon>Desulfovibrionales</taxon>
        <taxon>Desulfovibrionaceae</taxon>
        <taxon>Oceanidesulfovibrio</taxon>
    </lineage>
</organism>
<feature type="transmembrane region" description="Helical" evidence="1">
    <location>
        <begin position="136"/>
        <end position="156"/>
    </location>
</feature>
<name>A0A7M3MDQ3_9BACT</name>
<dbReference type="Proteomes" id="UP000448292">
    <property type="component" value="Unassembled WGS sequence"/>
</dbReference>
<evidence type="ECO:0000313" key="3">
    <source>
        <dbReference type="Proteomes" id="UP000448292"/>
    </source>
</evidence>
<evidence type="ECO:0000256" key="1">
    <source>
        <dbReference type="SAM" id="Phobius"/>
    </source>
</evidence>
<feature type="transmembrane region" description="Helical" evidence="1">
    <location>
        <begin position="36"/>
        <end position="54"/>
    </location>
</feature>
<comment type="caution">
    <text evidence="2">The sequence shown here is derived from an EMBL/GenBank/DDBJ whole genome shotgun (WGS) entry which is preliminary data.</text>
</comment>
<dbReference type="RefSeq" id="WP_144303506.1">
    <property type="nucleotide sequence ID" value="NZ_QMIE01000011.1"/>
</dbReference>
<feature type="transmembrane region" description="Helical" evidence="1">
    <location>
        <begin position="94"/>
        <end position="115"/>
    </location>
</feature>
<dbReference type="EMBL" id="QMIE01000011">
    <property type="protein sequence ID" value="TVM16383.1"/>
    <property type="molecule type" value="Genomic_DNA"/>
</dbReference>